<accession>A0A367ZTU1</accession>
<dbReference type="AlphaFoldDB" id="A0A367ZTU1"/>
<gene>
    <name evidence="1" type="ORF">OZSIB_0699</name>
</gene>
<evidence type="ECO:0000313" key="2">
    <source>
        <dbReference type="Proteomes" id="UP000252355"/>
    </source>
</evidence>
<name>A0A367ZTU1_9BACT</name>
<comment type="caution">
    <text evidence="1">The sequence shown here is derived from an EMBL/GenBank/DDBJ whole genome shotgun (WGS) entry which is preliminary data.</text>
</comment>
<dbReference type="EMBL" id="QOQW01000001">
    <property type="protein sequence ID" value="RCK81565.1"/>
    <property type="molecule type" value="Genomic_DNA"/>
</dbReference>
<protein>
    <submittedName>
        <fullName evidence="1">Uncharacterized protein</fullName>
    </submittedName>
</protein>
<dbReference type="Proteomes" id="UP000252355">
    <property type="component" value="Unassembled WGS sequence"/>
</dbReference>
<organism evidence="1 2">
    <name type="scientific">Candidatus Ozemobacter sibiricus</name>
    <dbReference type="NCBI Taxonomy" id="2268124"/>
    <lineage>
        <taxon>Bacteria</taxon>
        <taxon>Candidatus Ozemobacteria</taxon>
        <taxon>Candidatus Ozemobacterales</taxon>
        <taxon>Candidatus Ozemobacteraceae</taxon>
        <taxon>Candidatus Ozemobacter</taxon>
    </lineage>
</organism>
<reference evidence="1 2" key="1">
    <citation type="submission" date="2018-05" db="EMBL/GenBank/DDBJ databases">
        <title>A metagenomic window into the 2 km-deep terrestrial subsurface aquifer revealed taxonomically and functionally diverse microbial community comprising novel uncultured bacterial lineages.</title>
        <authorList>
            <person name="Kadnikov V.V."/>
            <person name="Mardanov A.V."/>
            <person name="Beletsky A.V."/>
            <person name="Banks D."/>
            <person name="Pimenov N.V."/>
            <person name="Frank Y.A."/>
            <person name="Karnachuk O.V."/>
            <person name="Ravin N.V."/>
        </authorList>
    </citation>
    <scope>NUCLEOTIDE SEQUENCE [LARGE SCALE GENOMIC DNA]</scope>
    <source>
        <strain evidence="1">BY5</strain>
    </source>
</reference>
<sequence length="41" mass="4267">MAGPGSGLQIQFMEPMFGHGFIQSGEYFRIRHGGSPIGGGG</sequence>
<proteinExistence type="predicted"/>
<evidence type="ECO:0000313" key="1">
    <source>
        <dbReference type="EMBL" id="RCK81565.1"/>
    </source>
</evidence>